<proteinExistence type="predicted"/>
<keyword evidence="2" id="KW-1185">Reference proteome</keyword>
<organism evidence="1 2">
    <name type="scientific">Ascosphaera apis ARSEF 7405</name>
    <dbReference type="NCBI Taxonomy" id="392613"/>
    <lineage>
        <taxon>Eukaryota</taxon>
        <taxon>Fungi</taxon>
        <taxon>Dikarya</taxon>
        <taxon>Ascomycota</taxon>
        <taxon>Pezizomycotina</taxon>
        <taxon>Eurotiomycetes</taxon>
        <taxon>Eurotiomycetidae</taxon>
        <taxon>Onygenales</taxon>
        <taxon>Ascosphaeraceae</taxon>
        <taxon>Ascosphaera</taxon>
    </lineage>
</organism>
<comment type="caution">
    <text evidence="1">The sequence shown here is derived from an EMBL/GenBank/DDBJ whole genome shotgun (WGS) entry which is preliminary data.</text>
</comment>
<gene>
    <name evidence="1" type="ORF">AAP_00266</name>
</gene>
<dbReference type="EMBL" id="AZGZ01000001">
    <property type="protein sequence ID" value="KZZ98005.1"/>
    <property type="molecule type" value="Genomic_DNA"/>
</dbReference>
<protein>
    <submittedName>
        <fullName evidence="1">Uncharacterized protein</fullName>
    </submittedName>
</protein>
<dbReference type="Proteomes" id="UP000242877">
    <property type="component" value="Unassembled WGS sequence"/>
</dbReference>
<sequence>MDQGTFWALFSRVSTTATSQDRFYLSRIEQEVEYVQSTGRCYGLRCIRNVNSTQGRQPSRPLPLYDKLKVEQDLNPRDMHFGPPQRRSSPLFNLWDMSHNMPL</sequence>
<dbReference type="AlphaFoldDB" id="A0A168DQN0"/>
<accession>A0A168DQN0</accession>
<dbReference type="VEuPathDB" id="FungiDB:AAP_00266"/>
<reference evidence="1 2" key="1">
    <citation type="journal article" date="2016" name="Genome Biol. Evol.">
        <title>Divergent and convergent evolution of fungal pathogenicity.</title>
        <authorList>
            <person name="Shang Y."/>
            <person name="Xiao G."/>
            <person name="Zheng P."/>
            <person name="Cen K."/>
            <person name="Zhan S."/>
            <person name="Wang C."/>
        </authorList>
    </citation>
    <scope>NUCLEOTIDE SEQUENCE [LARGE SCALE GENOMIC DNA]</scope>
    <source>
        <strain evidence="1 2">ARSEF 7405</strain>
    </source>
</reference>
<evidence type="ECO:0000313" key="2">
    <source>
        <dbReference type="Proteomes" id="UP000242877"/>
    </source>
</evidence>
<name>A0A168DQN0_9EURO</name>
<evidence type="ECO:0000313" key="1">
    <source>
        <dbReference type="EMBL" id="KZZ98005.1"/>
    </source>
</evidence>